<reference evidence="1 2" key="1">
    <citation type="journal article" date="2014" name="J. Biotechnol.">
        <title>Complete genome sequence of the actinobacterium Actinoplanes friuliensis HAG 010964, producer of the lipopeptide antibiotic friulimycin.</title>
        <authorList>
            <person name="Ruckert C."/>
            <person name="Szczepanowski R."/>
            <person name="Albersmeier A."/>
            <person name="Goesmann A."/>
            <person name="Fischer N."/>
            <person name="Steinkamper A."/>
            <person name="Puhler A."/>
            <person name="Biener R."/>
            <person name="Schwartz D."/>
            <person name="Kalinowski J."/>
        </authorList>
    </citation>
    <scope>NUCLEOTIDE SEQUENCE [LARGE SCALE GENOMIC DNA]</scope>
    <source>
        <strain evidence="1 2">DSM 7358</strain>
    </source>
</reference>
<name>U5VW50_9ACTN</name>
<dbReference type="PATRIC" id="fig|1246995.3.peg.1700"/>
<accession>U5VW50</accession>
<dbReference type="HOGENOM" id="CLU_1691709_0_0_11"/>
<evidence type="ECO:0000313" key="1">
    <source>
        <dbReference type="EMBL" id="AGZ39960.1"/>
    </source>
</evidence>
<dbReference type="AlphaFoldDB" id="U5VW50"/>
<dbReference type="STRING" id="1246995.AFR_08355"/>
<keyword evidence="2" id="KW-1185">Reference proteome</keyword>
<dbReference type="EMBL" id="CP006272">
    <property type="protein sequence ID" value="AGZ39960.1"/>
    <property type="molecule type" value="Genomic_DNA"/>
</dbReference>
<evidence type="ECO:0000313" key="2">
    <source>
        <dbReference type="Proteomes" id="UP000017746"/>
    </source>
</evidence>
<dbReference type="Proteomes" id="UP000017746">
    <property type="component" value="Chromosome"/>
</dbReference>
<organism evidence="1 2">
    <name type="scientific">Actinoplanes friuliensis DSM 7358</name>
    <dbReference type="NCBI Taxonomy" id="1246995"/>
    <lineage>
        <taxon>Bacteria</taxon>
        <taxon>Bacillati</taxon>
        <taxon>Actinomycetota</taxon>
        <taxon>Actinomycetes</taxon>
        <taxon>Micromonosporales</taxon>
        <taxon>Micromonosporaceae</taxon>
        <taxon>Actinoplanes</taxon>
    </lineage>
</organism>
<proteinExistence type="predicted"/>
<dbReference type="RefSeq" id="WP_023359491.1">
    <property type="nucleotide sequence ID" value="NC_022657.1"/>
</dbReference>
<gene>
    <name evidence="1" type="ORF">AFR_08355</name>
</gene>
<dbReference type="KEGG" id="afs:AFR_08355"/>
<sequence>MNGQRDDESVPADEARLLDALGRALGPDPLPAGLLGRVEELIVLRDLDAAVAELLDRPVAEPAGMRGGINDGRLQFESADGSVALEVVAETGRLVGQVLLGDLTEVALERPAGTVATGAVDDLGRFSLEHSGSGPGRLRLIGTTAGPIATDWFLL</sequence>
<protein>
    <submittedName>
        <fullName evidence="1">Uncharacterized protein</fullName>
    </submittedName>
</protein>